<dbReference type="Gene3D" id="1.20.1560.10">
    <property type="entry name" value="ABC transporter type 1, transmembrane domain"/>
    <property type="match status" value="1"/>
</dbReference>
<keyword evidence="4 9" id="KW-0812">Transmembrane</keyword>
<dbReference type="InterPro" id="IPR039421">
    <property type="entry name" value="Type_1_exporter"/>
</dbReference>
<reference evidence="12 13" key="1">
    <citation type="submission" date="2019-03" db="EMBL/GenBank/DDBJ databases">
        <authorList>
            <person name="Kim M.K.M."/>
        </authorList>
    </citation>
    <scope>NUCLEOTIDE SEQUENCE [LARGE SCALE GENOMIC DNA]</scope>
    <source>
        <strain evidence="12 13">18JY21-1</strain>
    </source>
</reference>
<dbReference type="PANTHER" id="PTHR43394">
    <property type="entry name" value="ATP-DEPENDENT PERMEASE MDL1, MITOCHONDRIAL"/>
    <property type="match status" value="1"/>
</dbReference>
<feature type="transmembrane region" description="Helical" evidence="9">
    <location>
        <begin position="161"/>
        <end position="178"/>
    </location>
</feature>
<evidence type="ECO:0000256" key="6">
    <source>
        <dbReference type="ARBA" id="ARBA00022840"/>
    </source>
</evidence>
<feature type="transmembrane region" description="Helical" evidence="9">
    <location>
        <begin position="247"/>
        <end position="268"/>
    </location>
</feature>
<dbReference type="InterPro" id="IPR003593">
    <property type="entry name" value="AAA+_ATPase"/>
</dbReference>
<dbReference type="Pfam" id="PF00664">
    <property type="entry name" value="ABC_membrane"/>
    <property type="match status" value="1"/>
</dbReference>
<dbReference type="PROSITE" id="PS00211">
    <property type="entry name" value="ABC_TRANSPORTER_1"/>
    <property type="match status" value="1"/>
</dbReference>
<dbReference type="Proteomes" id="UP000295418">
    <property type="component" value="Unassembled WGS sequence"/>
</dbReference>
<feature type="transmembrane region" description="Helical" evidence="9">
    <location>
        <begin position="280"/>
        <end position="300"/>
    </location>
</feature>
<feature type="transmembrane region" description="Helical" evidence="9">
    <location>
        <begin position="135"/>
        <end position="155"/>
    </location>
</feature>
<dbReference type="InterPro" id="IPR027417">
    <property type="entry name" value="P-loop_NTPase"/>
</dbReference>
<dbReference type="Pfam" id="PF00005">
    <property type="entry name" value="ABC_tran"/>
    <property type="match status" value="1"/>
</dbReference>
<organism evidence="12 13">
    <name type="scientific">Paenibacillus albiflavus</name>
    <dbReference type="NCBI Taxonomy" id="2545760"/>
    <lineage>
        <taxon>Bacteria</taxon>
        <taxon>Bacillati</taxon>
        <taxon>Bacillota</taxon>
        <taxon>Bacilli</taxon>
        <taxon>Bacillales</taxon>
        <taxon>Paenibacillaceae</taxon>
        <taxon>Paenibacillus</taxon>
    </lineage>
</organism>
<dbReference type="InterPro" id="IPR036640">
    <property type="entry name" value="ABC1_TM_sf"/>
</dbReference>
<dbReference type="GO" id="GO:0005524">
    <property type="term" value="F:ATP binding"/>
    <property type="evidence" value="ECO:0007669"/>
    <property type="project" value="UniProtKB-KW"/>
</dbReference>
<keyword evidence="6 12" id="KW-0067">ATP-binding</keyword>
<dbReference type="InterPro" id="IPR003439">
    <property type="entry name" value="ABC_transporter-like_ATP-bd"/>
</dbReference>
<sequence>MAIFKDLWWFFKQEKKSYLMGVLFLILVSFVNLVPPYIIGKVVDGIQNQTLTAASLVEWLLLILLLACLAYGFRFVWRIFIFGSALRLERQLRNNLYQHFTRMSPQFFHKRRIGDLMAHSTNDVQAVEMTAADGVLTLVDSLTTGALVTITMLYINWKLTLIVLIPMPFMALATWIYGEMLHKRFHKAQAAFSDLNDKVQENVSGVRVIKAFGQEKAEIRSFQNLSSDVVHKNIAVAKIDALFDPTISLIIGFSFILAVGFGAMYVTQDNGFTLGELTTFTIYLGHLIWPMLAFGMLFNIMERGRASYDRIKLMLGVKPEITDREDTVDVIPQGNVNYQVESFLYPEQENAALRNVQFELKQGQTLGVVGKTGSGKTTLLRLLMREFNLTKGDIQIGNQSIYDVTLHALRGAIGYVPQDHFLFSATIAENIAFGKPDASMEEIHAAAKAACIHDDIIQFTDGYGTVVGERGVTLSGGQKQRISIARALLMNPHILMLDDALSAVDAKTEESILNELRINRQQQTTLISAHRLSAIEHADLILVLEDGQIAERGTHEELMLTDGWYAEMYNKQQLESDVDEGGQLAR</sequence>
<evidence type="ECO:0000256" key="9">
    <source>
        <dbReference type="SAM" id="Phobius"/>
    </source>
</evidence>
<protein>
    <submittedName>
        <fullName evidence="12">ATP-binding cassette domain-containing protein</fullName>
    </submittedName>
</protein>
<evidence type="ECO:0000256" key="7">
    <source>
        <dbReference type="ARBA" id="ARBA00022989"/>
    </source>
</evidence>
<dbReference type="EMBL" id="SKFG01000027">
    <property type="protein sequence ID" value="TCZ74249.1"/>
    <property type="molecule type" value="Genomic_DNA"/>
</dbReference>
<dbReference type="OrthoDB" id="9770415at2"/>
<name>A0A4R4E474_9BACL</name>
<dbReference type="CDD" id="cd18541">
    <property type="entry name" value="ABC_6TM_TmrB_like"/>
    <property type="match status" value="1"/>
</dbReference>
<keyword evidence="7 9" id="KW-1133">Transmembrane helix</keyword>
<dbReference type="SMART" id="SM00382">
    <property type="entry name" value="AAA"/>
    <property type="match status" value="1"/>
</dbReference>
<dbReference type="InterPro" id="IPR011527">
    <property type="entry name" value="ABC1_TM_dom"/>
</dbReference>
<evidence type="ECO:0000256" key="4">
    <source>
        <dbReference type="ARBA" id="ARBA00022692"/>
    </source>
</evidence>
<feature type="domain" description="ABC transporter" evidence="10">
    <location>
        <begin position="338"/>
        <end position="571"/>
    </location>
</feature>
<feature type="domain" description="ABC transmembrane type-1" evidence="11">
    <location>
        <begin position="19"/>
        <end position="303"/>
    </location>
</feature>
<comment type="subcellular location">
    <subcellularLocation>
        <location evidence="1">Cell membrane</location>
        <topology evidence="1">Multi-pass membrane protein</topology>
    </subcellularLocation>
</comment>
<dbReference type="GO" id="GO:0015421">
    <property type="term" value="F:ABC-type oligopeptide transporter activity"/>
    <property type="evidence" value="ECO:0007669"/>
    <property type="project" value="TreeGrafter"/>
</dbReference>
<dbReference type="FunFam" id="1.20.1560.10:FF:000011">
    <property type="entry name" value="Multidrug ABC transporter ATP-binding protein"/>
    <property type="match status" value="1"/>
</dbReference>
<dbReference type="GO" id="GO:0005886">
    <property type="term" value="C:plasma membrane"/>
    <property type="evidence" value="ECO:0007669"/>
    <property type="project" value="UniProtKB-SubCell"/>
</dbReference>
<keyword evidence="13" id="KW-1185">Reference proteome</keyword>
<evidence type="ECO:0000313" key="13">
    <source>
        <dbReference type="Proteomes" id="UP000295418"/>
    </source>
</evidence>
<dbReference type="SUPFAM" id="SSF52540">
    <property type="entry name" value="P-loop containing nucleoside triphosphate hydrolases"/>
    <property type="match status" value="1"/>
</dbReference>
<dbReference type="InterPro" id="IPR017871">
    <property type="entry name" value="ABC_transporter-like_CS"/>
</dbReference>
<keyword evidence="2" id="KW-0813">Transport</keyword>
<dbReference type="GO" id="GO:0016887">
    <property type="term" value="F:ATP hydrolysis activity"/>
    <property type="evidence" value="ECO:0007669"/>
    <property type="project" value="InterPro"/>
</dbReference>
<dbReference type="Gene3D" id="3.40.50.300">
    <property type="entry name" value="P-loop containing nucleotide triphosphate hydrolases"/>
    <property type="match status" value="1"/>
</dbReference>
<evidence type="ECO:0000256" key="5">
    <source>
        <dbReference type="ARBA" id="ARBA00022741"/>
    </source>
</evidence>
<dbReference type="SUPFAM" id="SSF90123">
    <property type="entry name" value="ABC transporter transmembrane region"/>
    <property type="match status" value="1"/>
</dbReference>
<evidence type="ECO:0000313" key="12">
    <source>
        <dbReference type="EMBL" id="TCZ74249.1"/>
    </source>
</evidence>
<keyword evidence="3" id="KW-1003">Cell membrane</keyword>
<dbReference type="RefSeq" id="WP_132419817.1">
    <property type="nucleotide sequence ID" value="NZ_SKFG01000027.1"/>
</dbReference>
<evidence type="ECO:0000256" key="1">
    <source>
        <dbReference type="ARBA" id="ARBA00004651"/>
    </source>
</evidence>
<evidence type="ECO:0000259" key="10">
    <source>
        <dbReference type="PROSITE" id="PS50893"/>
    </source>
</evidence>
<dbReference type="PANTHER" id="PTHR43394:SF1">
    <property type="entry name" value="ATP-BINDING CASSETTE SUB-FAMILY B MEMBER 10, MITOCHONDRIAL"/>
    <property type="match status" value="1"/>
</dbReference>
<dbReference type="PROSITE" id="PS50893">
    <property type="entry name" value="ABC_TRANSPORTER_2"/>
    <property type="match status" value="1"/>
</dbReference>
<accession>A0A4R4E474</accession>
<comment type="caution">
    <text evidence="12">The sequence shown here is derived from an EMBL/GenBank/DDBJ whole genome shotgun (WGS) entry which is preliminary data.</text>
</comment>
<evidence type="ECO:0000259" key="11">
    <source>
        <dbReference type="PROSITE" id="PS50929"/>
    </source>
</evidence>
<dbReference type="FunFam" id="3.40.50.300:FF:000221">
    <property type="entry name" value="Multidrug ABC transporter ATP-binding protein"/>
    <property type="match status" value="1"/>
</dbReference>
<evidence type="ECO:0000256" key="2">
    <source>
        <dbReference type="ARBA" id="ARBA00022448"/>
    </source>
</evidence>
<dbReference type="PROSITE" id="PS50929">
    <property type="entry name" value="ABC_TM1F"/>
    <property type="match status" value="1"/>
</dbReference>
<keyword evidence="5" id="KW-0547">Nucleotide-binding</keyword>
<dbReference type="AlphaFoldDB" id="A0A4R4E474"/>
<proteinExistence type="predicted"/>
<feature type="transmembrane region" description="Helical" evidence="9">
    <location>
        <begin position="59"/>
        <end position="81"/>
    </location>
</feature>
<evidence type="ECO:0000256" key="3">
    <source>
        <dbReference type="ARBA" id="ARBA00022475"/>
    </source>
</evidence>
<gene>
    <name evidence="12" type="ORF">E0485_19890</name>
</gene>
<evidence type="ECO:0000256" key="8">
    <source>
        <dbReference type="ARBA" id="ARBA00023136"/>
    </source>
</evidence>
<keyword evidence="8 9" id="KW-0472">Membrane</keyword>
<feature type="transmembrane region" description="Helical" evidence="9">
    <location>
        <begin position="18"/>
        <end position="39"/>
    </location>
</feature>